<name>A0ABT0SGA2_9GAMM</name>
<dbReference type="Proteomes" id="UP001431235">
    <property type="component" value="Unassembled WGS sequence"/>
</dbReference>
<dbReference type="InterPro" id="IPR036013">
    <property type="entry name" value="Band_7/SPFH_dom_sf"/>
</dbReference>
<protein>
    <submittedName>
        <fullName evidence="4">SPFH domain-containing protein</fullName>
    </submittedName>
</protein>
<comment type="caution">
    <text evidence="4">The sequence shown here is derived from an EMBL/GenBank/DDBJ whole genome shotgun (WGS) entry which is preliminary data.</text>
</comment>
<gene>
    <name evidence="4" type="ORF">K5L01_06780</name>
</gene>
<feature type="transmembrane region" description="Helical" evidence="2">
    <location>
        <begin position="45"/>
        <end position="67"/>
    </location>
</feature>
<feature type="transmembrane region" description="Helical" evidence="2">
    <location>
        <begin position="12"/>
        <end position="33"/>
    </location>
</feature>
<evidence type="ECO:0000256" key="2">
    <source>
        <dbReference type="SAM" id="Phobius"/>
    </source>
</evidence>
<dbReference type="InterPro" id="IPR001107">
    <property type="entry name" value="Band_7"/>
</dbReference>
<dbReference type="EMBL" id="JAIKTS010000001">
    <property type="protein sequence ID" value="MCL7714354.1"/>
    <property type="molecule type" value="Genomic_DNA"/>
</dbReference>
<dbReference type="Gene3D" id="3.30.479.30">
    <property type="entry name" value="Band 7 domain"/>
    <property type="match status" value="1"/>
</dbReference>
<dbReference type="PANTHER" id="PTHR43446:SF1">
    <property type="entry name" value="BAND 7 DOMAIN-CONTAINING PROTEIN"/>
    <property type="match status" value="1"/>
</dbReference>
<dbReference type="RefSeq" id="WP_250063104.1">
    <property type="nucleotide sequence ID" value="NZ_JAIKTS010000001.1"/>
</dbReference>
<accession>A0ABT0SGA2</accession>
<dbReference type="PANTHER" id="PTHR43446">
    <property type="entry name" value="MEMBRANE PROTEIN-RELATED"/>
    <property type="match status" value="1"/>
</dbReference>
<proteinExistence type="predicted"/>
<keyword evidence="5" id="KW-1185">Reference proteome</keyword>
<evidence type="ECO:0000259" key="3">
    <source>
        <dbReference type="SMART" id="SM00244"/>
    </source>
</evidence>
<evidence type="ECO:0000313" key="5">
    <source>
        <dbReference type="Proteomes" id="UP001431235"/>
    </source>
</evidence>
<dbReference type="SUPFAM" id="SSF117892">
    <property type="entry name" value="Band 7/SPFH domain"/>
    <property type="match status" value="1"/>
</dbReference>
<comment type="subcellular location">
    <subcellularLocation>
        <location evidence="1">Membrane</location>
        <topology evidence="1">Single-pass membrane protein</topology>
    </subcellularLocation>
</comment>
<keyword evidence="2" id="KW-1133">Transmembrane helix</keyword>
<reference evidence="4 5" key="1">
    <citation type="submission" date="2021-08" db="EMBL/GenBank/DDBJ databases">
        <title>Novel members of of the genus Stenotrophomonas from differernt environment.</title>
        <authorList>
            <person name="Deng Y."/>
        </authorList>
    </citation>
    <scope>NUCLEOTIDE SEQUENCE [LARGE SCALE GENOMIC DNA]</scope>
    <source>
        <strain evidence="4 5">CPCC 101365</strain>
    </source>
</reference>
<keyword evidence="2" id="KW-0812">Transmembrane</keyword>
<evidence type="ECO:0000256" key="1">
    <source>
        <dbReference type="ARBA" id="ARBA00004167"/>
    </source>
</evidence>
<organism evidence="4 5">
    <name type="scientific">Stenotrophomonas mori</name>
    <dbReference type="NCBI Taxonomy" id="2871096"/>
    <lineage>
        <taxon>Bacteria</taxon>
        <taxon>Pseudomonadati</taxon>
        <taxon>Pseudomonadota</taxon>
        <taxon>Gammaproteobacteria</taxon>
        <taxon>Lysobacterales</taxon>
        <taxon>Lysobacteraceae</taxon>
        <taxon>Stenotrophomonas</taxon>
    </lineage>
</organism>
<evidence type="ECO:0000313" key="4">
    <source>
        <dbReference type="EMBL" id="MCL7714354.1"/>
    </source>
</evidence>
<dbReference type="CDD" id="cd03402">
    <property type="entry name" value="SPFH_like_u2"/>
    <property type="match status" value="1"/>
</dbReference>
<sequence>MKEQSLDSLPGISTLLGALLLMLAGIGALIGAIVLTKSGVGGGGLLVLGGIVLLTVGLFVSCGLYMVQPNQAAVLSLFGKYVGTVKENGLRWNNPFLTKKKVSQRVRNFESGKLKVNELEGSPIEIAAVIVWQVVDASEAVYNVDDYESFVHIQSESALRAMATSYPYDAHEDGQLSLRSHASEISQHLKDELAERLANAGVQVLDARISHLAYAPEIAQAMLQRQQANAVIAARQRIVAGAVGMVEMALAELQNSGLLALDEERKAQMVGNLLTVLCSDRGTQPVVNAGSLY</sequence>
<feature type="domain" description="Band 7" evidence="3">
    <location>
        <begin position="62"/>
        <end position="226"/>
    </location>
</feature>
<keyword evidence="2" id="KW-0472">Membrane</keyword>
<dbReference type="Pfam" id="PF01145">
    <property type="entry name" value="Band_7"/>
    <property type="match status" value="1"/>
</dbReference>
<dbReference type="SMART" id="SM00244">
    <property type="entry name" value="PHB"/>
    <property type="match status" value="1"/>
</dbReference>